<dbReference type="GO" id="GO:0008410">
    <property type="term" value="F:CoA-transferase activity"/>
    <property type="evidence" value="ECO:0007669"/>
    <property type="project" value="TreeGrafter"/>
</dbReference>
<dbReference type="Gene3D" id="3.30.1540.10">
    <property type="entry name" value="formyl-coa transferase, domain 3"/>
    <property type="match status" value="1"/>
</dbReference>
<keyword evidence="4" id="KW-1185">Reference proteome</keyword>
<dbReference type="Pfam" id="PF02515">
    <property type="entry name" value="CoA_transf_3"/>
    <property type="match status" value="1"/>
</dbReference>
<sequence length="446" mass="47742">MTADGVTGVPEGRRLSVLDGVRVLDLTRFLAGPFGAMVLADLGADVLKVEQLTGDSTRANPPYFHQGDSAYFLAINRNKRSIALDIRSPEGKRILRELIADSDVVLDNLRAPQRKALGLSFEDISAVNPKIVSVSVTGFGSDGPYADRPAYDIIVEALAGVMSVTGPVGGPSVRAGVPIGDITAGLYAAIAALAGLQTVRSTGRGTHLDVGMLDCQVSLLSYLAQYYFTGGLVATHQGREHVSIPTYNTFSTKDGTEIVIAANTQEQWLALCGVLGREDLAAQPRFRSNPERLRHRDELVPILREEVAKWHREDLDRALVEAEVPVAPINTIDVALRNPQVRHREMVVRSPHRRGGDFLTIGVPVKSRQSPGAKFQSPPALGGDTVAVLHRLGYSDGDIARLQEADVLRAAAGDAPAETAPSRDGELGDDGAHTDSRDLARPGPPE</sequence>
<evidence type="ECO:0000256" key="1">
    <source>
        <dbReference type="ARBA" id="ARBA00022679"/>
    </source>
</evidence>
<evidence type="ECO:0000313" key="4">
    <source>
        <dbReference type="Proteomes" id="UP000318578"/>
    </source>
</evidence>
<reference evidence="3 4" key="1">
    <citation type="submission" date="2019-07" db="EMBL/GenBank/DDBJ databases">
        <title>New species of Amycolatopsis and Streptomyces.</title>
        <authorList>
            <person name="Duangmal K."/>
            <person name="Teo W.F.A."/>
            <person name="Lipun K."/>
        </authorList>
    </citation>
    <scope>NUCLEOTIDE SEQUENCE [LARGE SCALE GENOMIC DNA]</scope>
    <source>
        <strain evidence="3 4">JCM 30562</strain>
    </source>
</reference>
<dbReference type="OrthoDB" id="9797653at2"/>
<accession>A0A558A8B9</accession>
<proteinExistence type="predicted"/>
<dbReference type="PANTHER" id="PTHR48207:SF3">
    <property type="entry name" value="SUCCINATE--HYDROXYMETHYLGLUTARATE COA-TRANSFERASE"/>
    <property type="match status" value="1"/>
</dbReference>
<protein>
    <submittedName>
        <fullName evidence="3">CoA transferase</fullName>
    </submittedName>
</protein>
<feature type="compositionally biased region" description="Basic and acidic residues" evidence="2">
    <location>
        <begin position="421"/>
        <end position="440"/>
    </location>
</feature>
<dbReference type="EMBL" id="VJZA01000035">
    <property type="protein sequence ID" value="TVT20510.1"/>
    <property type="molecule type" value="Genomic_DNA"/>
</dbReference>
<dbReference type="Proteomes" id="UP000318578">
    <property type="component" value="Unassembled WGS sequence"/>
</dbReference>
<dbReference type="InterPro" id="IPR044855">
    <property type="entry name" value="CoA-Trfase_III_dom3_sf"/>
</dbReference>
<name>A0A558A8B9_9PSEU</name>
<dbReference type="InterPro" id="IPR050483">
    <property type="entry name" value="CoA-transferase_III_domain"/>
</dbReference>
<dbReference type="AlphaFoldDB" id="A0A558A8B9"/>
<evidence type="ECO:0000256" key="2">
    <source>
        <dbReference type="SAM" id="MobiDB-lite"/>
    </source>
</evidence>
<dbReference type="PANTHER" id="PTHR48207">
    <property type="entry name" value="SUCCINATE--HYDROXYMETHYLGLUTARATE COA-TRANSFERASE"/>
    <property type="match status" value="1"/>
</dbReference>
<feature type="region of interest" description="Disordered" evidence="2">
    <location>
        <begin position="411"/>
        <end position="446"/>
    </location>
</feature>
<keyword evidence="1 3" id="KW-0808">Transferase</keyword>
<evidence type="ECO:0000313" key="3">
    <source>
        <dbReference type="EMBL" id="TVT20510.1"/>
    </source>
</evidence>
<dbReference type="Gene3D" id="3.40.50.10540">
    <property type="entry name" value="Crotonobetainyl-coa:carnitine coa-transferase, domain 1"/>
    <property type="match status" value="1"/>
</dbReference>
<dbReference type="SUPFAM" id="SSF89796">
    <property type="entry name" value="CoA-transferase family III (CaiB/BaiF)"/>
    <property type="match status" value="1"/>
</dbReference>
<dbReference type="InterPro" id="IPR023606">
    <property type="entry name" value="CoA-Trfase_III_dom_1_sf"/>
</dbReference>
<feature type="compositionally biased region" description="Low complexity" evidence="2">
    <location>
        <begin position="411"/>
        <end position="420"/>
    </location>
</feature>
<comment type="caution">
    <text evidence="3">The sequence shown here is derived from an EMBL/GenBank/DDBJ whole genome shotgun (WGS) entry which is preliminary data.</text>
</comment>
<dbReference type="InterPro" id="IPR003673">
    <property type="entry name" value="CoA-Trfase_fam_III"/>
</dbReference>
<gene>
    <name evidence="3" type="ORF">FNH06_20430</name>
</gene>
<organism evidence="3 4">
    <name type="scientific">Amycolatopsis acidiphila</name>
    <dbReference type="NCBI Taxonomy" id="715473"/>
    <lineage>
        <taxon>Bacteria</taxon>
        <taxon>Bacillati</taxon>
        <taxon>Actinomycetota</taxon>
        <taxon>Actinomycetes</taxon>
        <taxon>Pseudonocardiales</taxon>
        <taxon>Pseudonocardiaceae</taxon>
        <taxon>Amycolatopsis</taxon>
    </lineage>
</organism>
<dbReference type="RefSeq" id="WP_144641252.1">
    <property type="nucleotide sequence ID" value="NZ_BNAX01000001.1"/>
</dbReference>